<protein>
    <submittedName>
        <fullName evidence="2">Uncharacterized protein</fullName>
    </submittedName>
</protein>
<evidence type="ECO:0000256" key="1">
    <source>
        <dbReference type="SAM" id="MobiDB-lite"/>
    </source>
</evidence>
<dbReference type="EMBL" id="GBXM01019783">
    <property type="protein sequence ID" value="JAH88794.1"/>
    <property type="molecule type" value="Transcribed_RNA"/>
</dbReference>
<evidence type="ECO:0000313" key="2">
    <source>
        <dbReference type="EMBL" id="JAH88794.1"/>
    </source>
</evidence>
<reference evidence="2" key="1">
    <citation type="submission" date="2014-11" db="EMBL/GenBank/DDBJ databases">
        <authorList>
            <person name="Amaro Gonzalez C."/>
        </authorList>
    </citation>
    <scope>NUCLEOTIDE SEQUENCE</scope>
</reference>
<feature type="region of interest" description="Disordered" evidence="1">
    <location>
        <begin position="1"/>
        <end position="36"/>
    </location>
</feature>
<reference evidence="2" key="2">
    <citation type="journal article" date="2015" name="Fish Shellfish Immunol.">
        <title>Early steps in the European eel (Anguilla anguilla)-Vibrio vulnificus interaction in the gills: Role of the RtxA13 toxin.</title>
        <authorList>
            <person name="Callol A."/>
            <person name="Pajuelo D."/>
            <person name="Ebbesson L."/>
            <person name="Teles M."/>
            <person name="MacKenzie S."/>
            <person name="Amaro C."/>
        </authorList>
    </citation>
    <scope>NUCLEOTIDE SEQUENCE</scope>
</reference>
<accession>A0A0E9WEI8</accession>
<name>A0A0E9WEI8_ANGAN</name>
<dbReference type="AlphaFoldDB" id="A0A0E9WEI8"/>
<sequence length="52" mass="5542">MVSFSKEEEGDTDLGSACGDDNEGESQQSTSVYEQDAPVFGSTIKSYITGLM</sequence>
<proteinExistence type="predicted"/>
<organism evidence="2">
    <name type="scientific">Anguilla anguilla</name>
    <name type="common">European freshwater eel</name>
    <name type="synonym">Muraena anguilla</name>
    <dbReference type="NCBI Taxonomy" id="7936"/>
    <lineage>
        <taxon>Eukaryota</taxon>
        <taxon>Metazoa</taxon>
        <taxon>Chordata</taxon>
        <taxon>Craniata</taxon>
        <taxon>Vertebrata</taxon>
        <taxon>Euteleostomi</taxon>
        <taxon>Actinopterygii</taxon>
        <taxon>Neopterygii</taxon>
        <taxon>Teleostei</taxon>
        <taxon>Anguilliformes</taxon>
        <taxon>Anguillidae</taxon>
        <taxon>Anguilla</taxon>
    </lineage>
</organism>